<organism evidence="2 3">
    <name type="scientific">Limosilactobacillus reuteri</name>
    <name type="common">Lactobacillus reuteri</name>
    <dbReference type="NCBI Taxonomy" id="1598"/>
    <lineage>
        <taxon>Bacteria</taxon>
        <taxon>Bacillati</taxon>
        <taxon>Bacillota</taxon>
        <taxon>Bacilli</taxon>
        <taxon>Lactobacillales</taxon>
        <taxon>Lactobacillaceae</taxon>
        <taxon>Limosilactobacillus</taxon>
    </lineage>
</organism>
<feature type="region of interest" description="Disordered" evidence="1">
    <location>
        <begin position="43"/>
        <end position="64"/>
    </location>
</feature>
<feature type="non-terminal residue" evidence="2">
    <location>
        <position position="1"/>
    </location>
</feature>
<proteinExistence type="predicted"/>
<gene>
    <name evidence="2" type="ORF">DKZ23_10250</name>
</gene>
<dbReference type="Proteomes" id="UP000245866">
    <property type="component" value="Unassembled WGS sequence"/>
</dbReference>
<evidence type="ECO:0000256" key="1">
    <source>
        <dbReference type="SAM" id="MobiDB-lite"/>
    </source>
</evidence>
<evidence type="ECO:0000313" key="3">
    <source>
        <dbReference type="Proteomes" id="UP000245866"/>
    </source>
</evidence>
<sequence length="72" mass="8250">TTFTDADEMACLEFAEACDRVSMEMNCNLEILPLFLNFDDEDEKAGTKQEQNRNKTGTKRETQGDIMILLKK</sequence>
<evidence type="ECO:0000313" key="2">
    <source>
        <dbReference type="EMBL" id="PWT44819.1"/>
    </source>
</evidence>
<comment type="caution">
    <text evidence="2">The sequence shown here is derived from an EMBL/GenBank/DDBJ whole genome shotgun (WGS) entry which is preliminary data.</text>
</comment>
<protein>
    <submittedName>
        <fullName evidence="2">Uncharacterized protein</fullName>
    </submittedName>
</protein>
<reference evidence="2 3" key="1">
    <citation type="journal article" date="2018" name="Front. Microbiol.">
        <title>Comparative Genomics of the Herbivore Gut Symbiont Lactobacillus reuteri Reveals Genetic Diversity and Lifestyle Adaptation.</title>
        <authorList>
            <person name="Zhao J."/>
        </authorList>
    </citation>
    <scope>NUCLEOTIDE SEQUENCE [LARGE SCALE GENOMIC DNA]</scope>
    <source>
        <strain evidence="2 3">LR12</strain>
    </source>
</reference>
<dbReference type="AlphaFoldDB" id="A0A317GDT2"/>
<accession>A0A317GDT2</accession>
<feature type="compositionally biased region" description="Basic and acidic residues" evidence="1">
    <location>
        <begin position="44"/>
        <end position="63"/>
    </location>
</feature>
<dbReference type="EMBL" id="QGHS01000218">
    <property type="protein sequence ID" value="PWT44819.1"/>
    <property type="molecule type" value="Genomic_DNA"/>
</dbReference>
<name>A0A317GDT2_LIMRT</name>